<keyword evidence="1" id="KW-1185">Reference proteome</keyword>
<organism evidence="1 2">
    <name type="scientific">Romanomermis culicivorax</name>
    <name type="common">Nematode worm</name>
    <dbReference type="NCBI Taxonomy" id="13658"/>
    <lineage>
        <taxon>Eukaryota</taxon>
        <taxon>Metazoa</taxon>
        <taxon>Ecdysozoa</taxon>
        <taxon>Nematoda</taxon>
        <taxon>Enoplea</taxon>
        <taxon>Dorylaimia</taxon>
        <taxon>Mermithida</taxon>
        <taxon>Mermithoidea</taxon>
        <taxon>Mermithidae</taxon>
        <taxon>Romanomermis</taxon>
    </lineage>
</organism>
<reference evidence="2" key="1">
    <citation type="submission" date="2022-11" db="UniProtKB">
        <authorList>
            <consortium name="WormBaseParasite"/>
        </authorList>
    </citation>
    <scope>IDENTIFICATION</scope>
</reference>
<dbReference type="Proteomes" id="UP000887565">
    <property type="component" value="Unplaced"/>
</dbReference>
<sequence length="189" mass="20826">MRCLILGSIFIHFSPIFIQFSPVFCQISPIFSLFLCQFSTFFEAVFTSAFSNDCPITYNQRHDDTNISNTNIVDGTPYLPMQVRPSAAHSVTLGRDATHHNNPQRGATTSEMGAHLRNDFPQGMPMSALSTHHQIVLQEGALTSTSGAHLQTTLYQGPWTSTIDAGHQNDFLQGALTSARGTDNQYAFP</sequence>
<evidence type="ECO:0000313" key="1">
    <source>
        <dbReference type="Proteomes" id="UP000887565"/>
    </source>
</evidence>
<proteinExistence type="predicted"/>
<protein>
    <submittedName>
        <fullName evidence="2">Uncharacterized protein</fullName>
    </submittedName>
</protein>
<dbReference type="WBParaSite" id="nRc.2.0.1.t22403-RA">
    <property type="protein sequence ID" value="nRc.2.0.1.t22403-RA"/>
    <property type="gene ID" value="nRc.2.0.1.g22403"/>
</dbReference>
<name>A0A915J7F4_ROMCU</name>
<accession>A0A915J7F4</accession>
<evidence type="ECO:0000313" key="2">
    <source>
        <dbReference type="WBParaSite" id="nRc.2.0.1.t22403-RA"/>
    </source>
</evidence>
<dbReference type="AlphaFoldDB" id="A0A915J7F4"/>